<evidence type="ECO:0000256" key="1">
    <source>
        <dbReference type="ARBA" id="ARBA00005417"/>
    </source>
</evidence>
<protein>
    <submittedName>
        <fullName evidence="8">ABC transporter ATP-binding protein</fullName>
    </submittedName>
</protein>
<dbReference type="Gene3D" id="3.40.50.300">
    <property type="entry name" value="P-loop containing nucleotide triphosphate hydrolases"/>
    <property type="match status" value="1"/>
</dbReference>
<dbReference type="CDD" id="cd03224">
    <property type="entry name" value="ABC_TM1139_LivF_branched"/>
    <property type="match status" value="1"/>
</dbReference>
<sequence>MLELENITVRYGQHRALEEASVKVKEGEIVVILGANGAGKSTLLKAASGICEGSVSGSARLNGTELIGLSANKIVDEGLALVPEGRGVFPELTVKENLTLGAYSQRARDEEKQNLARVQELFPKLADRASQIVGTMSGGEQQMVAIGRAMMSNPRILTLDEPSLGLSPLLSKELFANLAKVRDLGLGILLVEQNAKQSLAIADRGYLLENAHVTHEDTAQALISDPAVQAAYLGAASSNESPPTASEPEATPKLETPSAFQVKPASTQTMSADTILGRSISDLVDAADEASRQNVLRPVVPATNGKTIGVPSDRLSAALNEIEMSAKRALDRKSSARPLRTSQSERLQPQPIASLPASDQKPVVIEVYRAPRVEVYRRQPGSNEFERD</sequence>
<name>A0ABW3FK75_9HYPH</name>
<dbReference type="PANTHER" id="PTHR43820">
    <property type="entry name" value="HIGH-AFFINITY BRANCHED-CHAIN AMINO ACID TRANSPORT ATP-BINDING PROTEIN LIVF"/>
    <property type="match status" value="1"/>
</dbReference>
<dbReference type="InterPro" id="IPR027417">
    <property type="entry name" value="P-loop_NTPase"/>
</dbReference>
<gene>
    <name evidence="8" type="ORF">ACFQ14_12045</name>
</gene>
<dbReference type="Pfam" id="PF00005">
    <property type="entry name" value="ABC_tran"/>
    <property type="match status" value="1"/>
</dbReference>
<evidence type="ECO:0000256" key="4">
    <source>
        <dbReference type="ARBA" id="ARBA00022840"/>
    </source>
</evidence>
<dbReference type="RefSeq" id="WP_377213003.1">
    <property type="nucleotide sequence ID" value="NZ_JBHTJV010000010.1"/>
</dbReference>
<dbReference type="SUPFAM" id="SSF52540">
    <property type="entry name" value="P-loop containing nucleoside triphosphate hydrolases"/>
    <property type="match status" value="1"/>
</dbReference>
<keyword evidence="5" id="KW-0029">Amino-acid transport</keyword>
<keyword evidence="2" id="KW-0813">Transport</keyword>
<dbReference type="SMART" id="SM00382">
    <property type="entry name" value="AAA"/>
    <property type="match status" value="1"/>
</dbReference>
<comment type="similarity">
    <text evidence="1">Belongs to the ABC transporter superfamily.</text>
</comment>
<dbReference type="PANTHER" id="PTHR43820:SF4">
    <property type="entry name" value="HIGH-AFFINITY BRANCHED-CHAIN AMINO ACID TRANSPORT ATP-BINDING PROTEIN LIVF"/>
    <property type="match status" value="1"/>
</dbReference>
<evidence type="ECO:0000256" key="6">
    <source>
        <dbReference type="SAM" id="MobiDB-lite"/>
    </source>
</evidence>
<dbReference type="InterPro" id="IPR003593">
    <property type="entry name" value="AAA+_ATPase"/>
</dbReference>
<accession>A0ABW3FK75</accession>
<proteinExistence type="inferred from homology"/>
<evidence type="ECO:0000256" key="5">
    <source>
        <dbReference type="ARBA" id="ARBA00022970"/>
    </source>
</evidence>
<comment type="caution">
    <text evidence="8">The sequence shown here is derived from an EMBL/GenBank/DDBJ whole genome shotgun (WGS) entry which is preliminary data.</text>
</comment>
<dbReference type="InterPro" id="IPR003439">
    <property type="entry name" value="ABC_transporter-like_ATP-bd"/>
</dbReference>
<dbReference type="PROSITE" id="PS50893">
    <property type="entry name" value="ABC_TRANSPORTER_2"/>
    <property type="match status" value="1"/>
</dbReference>
<feature type="region of interest" description="Disordered" evidence="6">
    <location>
        <begin position="235"/>
        <end position="267"/>
    </location>
</feature>
<keyword evidence="9" id="KW-1185">Reference proteome</keyword>
<evidence type="ECO:0000259" key="7">
    <source>
        <dbReference type="PROSITE" id="PS50893"/>
    </source>
</evidence>
<feature type="domain" description="ABC transporter" evidence="7">
    <location>
        <begin position="2"/>
        <end position="235"/>
    </location>
</feature>
<evidence type="ECO:0000313" key="8">
    <source>
        <dbReference type="EMBL" id="MFD0917141.1"/>
    </source>
</evidence>
<dbReference type="GO" id="GO:0005524">
    <property type="term" value="F:ATP binding"/>
    <property type="evidence" value="ECO:0007669"/>
    <property type="project" value="UniProtKB-KW"/>
</dbReference>
<dbReference type="InterPro" id="IPR017871">
    <property type="entry name" value="ABC_transporter-like_CS"/>
</dbReference>
<organism evidence="8 9">
    <name type="scientific">Pseudahrensia aquimaris</name>
    <dbReference type="NCBI Taxonomy" id="744461"/>
    <lineage>
        <taxon>Bacteria</taxon>
        <taxon>Pseudomonadati</taxon>
        <taxon>Pseudomonadota</taxon>
        <taxon>Alphaproteobacteria</taxon>
        <taxon>Hyphomicrobiales</taxon>
        <taxon>Ahrensiaceae</taxon>
        <taxon>Pseudahrensia</taxon>
    </lineage>
</organism>
<evidence type="ECO:0000256" key="3">
    <source>
        <dbReference type="ARBA" id="ARBA00022741"/>
    </source>
</evidence>
<feature type="region of interest" description="Disordered" evidence="6">
    <location>
        <begin position="328"/>
        <end position="358"/>
    </location>
</feature>
<reference evidence="9" key="1">
    <citation type="journal article" date="2019" name="Int. J. Syst. Evol. Microbiol.">
        <title>The Global Catalogue of Microorganisms (GCM) 10K type strain sequencing project: providing services to taxonomists for standard genome sequencing and annotation.</title>
        <authorList>
            <consortium name="The Broad Institute Genomics Platform"/>
            <consortium name="The Broad Institute Genome Sequencing Center for Infectious Disease"/>
            <person name="Wu L."/>
            <person name="Ma J."/>
        </authorList>
    </citation>
    <scope>NUCLEOTIDE SEQUENCE [LARGE SCALE GENOMIC DNA]</scope>
    <source>
        <strain evidence="9">CCUG 60023</strain>
    </source>
</reference>
<dbReference type="InterPro" id="IPR052156">
    <property type="entry name" value="BCAA_Transport_ATP-bd_LivF"/>
</dbReference>
<evidence type="ECO:0000313" key="9">
    <source>
        <dbReference type="Proteomes" id="UP001597101"/>
    </source>
</evidence>
<dbReference type="Proteomes" id="UP001597101">
    <property type="component" value="Unassembled WGS sequence"/>
</dbReference>
<evidence type="ECO:0000256" key="2">
    <source>
        <dbReference type="ARBA" id="ARBA00022448"/>
    </source>
</evidence>
<dbReference type="EMBL" id="JBHTJV010000010">
    <property type="protein sequence ID" value="MFD0917141.1"/>
    <property type="molecule type" value="Genomic_DNA"/>
</dbReference>
<dbReference type="PROSITE" id="PS00211">
    <property type="entry name" value="ABC_TRANSPORTER_1"/>
    <property type="match status" value="1"/>
</dbReference>
<keyword evidence="3" id="KW-0547">Nucleotide-binding</keyword>
<keyword evidence="4 8" id="KW-0067">ATP-binding</keyword>